<dbReference type="GO" id="GO:0005886">
    <property type="term" value="C:plasma membrane"/>
    <property type="evidence" value="ECO:0007669"/>
    <property type="project" value="UniProtKB-SubCell"/>
</dbReference>
<dbReference type="KEGG" id="pdo:PSDT_1087"/>
<organism evidence="12 13">
    <name type="scientific">Parascardovia denticolens DSM 10105 = JCM 12538</name>
    <dbReference type="NCBI Taxonomy" id="864564"/>
    <lineage>
        <taxon>Bacteria</taxon>
        <taxon>Bacillati</taxon>
        <taxon>Actinomycetota</taxon>
        <taxon>Actinomycetes</taxon>
        <taxon>Bifidobacteriales</taxon>
        <taxon>Bifidobacteriaceae</taxon>
        <taxon>Parascardovia</taxon>
    </lineage>
</organism>
<feature type="transmembrane region" description="Helical" evidence="9">
    <location>
        <begin position="294"/>
        <end position="319"/>
    </location>
</feature>
<feature type="transmembrane region" description="Helical" evidence="9">
    <location>
        <begin position="63"/>
        <end position="85"/>
    </location>
</feature>
<feature type="transmembrane region" description="Helical" evidence="9">
    <location>
        <begin position="161"/>
        <end position="184"/>
    </location>
</feature>
<dbReference type="PATRIC" id="fig|864564.6.peg.1183"/>
<dbReference type="GO" id="GO:0042956">
    <property type="term" value="P:maltodextrin transmembrane transport"/>
    <property type="evidence" value="ECO:0007669"/>
    <property type="project" value="TreeGrafter"/>
</dbReference>
<dbReference type="Pfam" id="PF00528">
    <property type="entry name" value="BPD_transp_1"/>
    <property type="match status" value="1"/>
</dbReference>
<dbReference type="InterPro" id="IPR035906">
    <property type="entry name" value="MetI-like_sf"/>
</dbReference>
<comment type="caution">
    <text evidence="12">The sequence shown here is derived from an EMBL/GenBank/DDBJ whole genome shotgun (WGS) entry which is preliminary data.</text>
</comment>
<sequence length="334" mass="37643">MSDVQTEPGFDQAAHQTGQVAEQTAGRAKEAVAGRAAEDPSLAYRNRAEGLKNQKTRRVVADVLTHLFLAIMAVIWILPIVWVLLESFNKEQGAYQNTFFPTHYTFDNYVKLFTETDVMNFPQMFMNTFIIAVFVCLISMFFVLSVAFCMSRLRFHFRKTFMNIALILGMFPSIMAVVAIYFILKAMGLTGSSTTIIALIIVYSAGSGAGFYVMKGYMDTIPASLDEAAYLDGCTRWQVFWKIIVPICKPMIVYQAITGFLTPWLDFVMAGVIARDQRGWTVALGLWNMLQKEYIYQWYTRFAAGAVCVSIPIAILFIVMQRFYQEAMAGSVKG</sequence>
<dbReference type="Proteomes" id="UP000004946">
    <property type="component" value="Chromosome"/>
</dbReference>
<keyword evidence="7 9" id="KW-1133">Transmembrane helix</keyword>
<dbReference type="HOGENOM" id="CLU_016047_1_2_11"/>
<comment type="subcellular location">
    <subcellularLocation>
        <location evidence="1 9">Cell membrane</location>
        <topology evidence="1 9">Multi-pass membrane protein</topology>
    </subcellularLocation>
</comment>
<evidence type="ECO:0000313" key="13">
    <source>
        <dbReference type="Proteomes" id="UP000004946"/>
    </source>
</evidence>
<feature type="region of interest" description="Disordered" evidence="10">
    <location>
        <begin position="1"/>
        <end position="34"/>
    </location>
</feature>
<protein>
    <submittedName>
        <fullName evidence="12">ABC transporter, permease protein</fullName>
    </submittedName>
</protein>
<keyword evidence="3 9" id="KW-0813">Transport</keyword>
<dbReference type="SUPFAM" id="SSF161098">
    <property type="entry name" value="MetI-like"/>
    <property type="match status" value="1"/>
</dbReference>
<dbReference type="PANTHER" id="PTHR32243">
    <property type="entry name" value="MALTOSE TRANSPORT SYSTEM PERMEASE-RELATED"/>
    <property type="match status" value="1"/>
</dbReference>
<dbReference type="PANTHER" id="PTHR32243:SF50">
    <property type="entry name" value="MALTOSE_MALTODEXTRIN TRANSPORT SYSTEM PERMEASE PROTEIN MALG"/>
    <property type="match status" value="1"/>
</dbReference>
<dbReference type="PROSITE" id="PS50928">
    <property type="entry name" value="ABC_TM1"/>
    <property type="match status" value="1"/>
</dbReference>
<keyword evidence="8 9" id="KW-0472">Membrane</keyword>
<evidence type="ECO:0000256" key="8">
    <source>
        <dbReference type="ARBA" id="ARBA00023136"/>
    </source>
</evidence>
<feature type="transmembrane region" description="Helical" evidence="9">
    <location>
        <begin position="129"/>
        <end position="149"/>
    </location>
</feature>
<comment type="similarity">
    <text evidence="2">Belongs to the binding-protein-dependent transport system permease family. MalFG subfamily.</text>
</comment>
<keyword evidence="13" id="KW-1185">Reference proteome</keyword>
<evidence type="ECO:0000256" key="3">
    <source>
        <dbReference type="ARBA" id="ARBA00022448"/>
    </source>
</evidence>
<dbReference type="eggNOG" id="COG3833">
    <property type="taxonomic scope" value="Bacteria"/>
</dbReference>
<dbReference type="InterPro" id="IPR000515">
    <property type="entry name" value="MetI-like"/>
</dbReference>
<feature type="transmembrane region" description="Helical" evidence="9">
    <location>
        <begin position="196"/>
        <end position="214"/>
    </location>
</feature>
<dbReference type="GO" id="GO:0015423">
    <property type="term" value="F:ABC-type maltose transporter activity"/>
    <property type="evidence" value="ECO:0007669"/>
    <property type="project" value="TreeGrafter"/>
</dbReference>
<name>E6K141_PARDN</name>
<dbReference type="InterPro" id="IPR050901">
    <property type="entry name" value="BP-dep_ABC_trans_perm"/>
</dbReference>
<evidence type="ECO:0000256" key="4">
    <source>
        <dbReference type="ARBA" id="ARBA00022475"/>
    </source>
</evidence>
<proteinExistence type="inferred from homology"/>
<keyword evidence="5" id="KW-0762">Sugar transport</keyword>
<evidence type="ECO:0000259" key="11">
    <source>
        <dbReference type="PROSITE" id="PS50928"/>
    </source>
</evidence>
<reference evidence="12 13" key="1">
    <citation type="submission" date="2010-12" db="EMBL/GenBank/DDBJ databases">
        <authorList>
            <person name="Muzny D."/>
            <person name="Qin X."/>
            <person name="Buhay C."/>
            <person name="Dugan-Rocha S."/>
            <person name="Ding Y."/>
            <person name="Chen G."/>
            <person name="Hawes A."/>
            <person name="Holder M."/>
            <person name="Jhangiani S."/>
            <person name="Johnson A."/>
            <person name="Khan Z."/>
            <person name="Li Z."/>
            <person name="Liu W."/>
            <person name="Liu X."/>
            <person name="Perez L."/>
            <person name="Shen H."/>
            <person name="Wang Q."/>
            <person name="Watt J."/>
            <person name="Xi L."/>
            <person name="Xin Y."/>
            <person name="Zhou J."/>
            <person name="Deng J."/>
            <person name="Jiang H."/>
            <person name="Liu Y."/>
            <person name="Qu J."/>
            <person name="Song X.-Z."/>
            <person name="Zhang L."/>
            <person name="Villasana D."/>
            <person name="Johnson A."/>
            <person name="Liu J."/>
            <person name="Liyanage D."/>
            <person name="Lorensuhewa L."/>
            <person name="Robinson T."/>
            <person name="Song A."/>
            <person name="Song B.-B."/>
            <person name="Dinh H."/>
            <person name="Thornton R."/>
            <person name="Coyle M."/>
            <person name="Francisco L."/>
            <person name="Jackson L."/>
            <person name="Javaid M."/>
            <person name="Korchina V."/>
            <person name="Kovar C."/>
            <person name="Mata R."/>
            <person name="Mathew T."/>
            <person name="Ngo R."/>
            <person name="Nguyen L."/>
            <person name="Nguyen N."/>
            <person name="Okwuonu G."/>
            <person name="Ongeri F."/>
            <person name="Pham C."/>
            <person name="Simmons D."/>
            <person name="Wilczek-Boney K."/>
            <person name="Hale W."/>
            <person name="Jakkamsetti A."/>
            <person name="Pham P."/>
            <person name="Ruth R."/>
            <person name="San Lucas F."/>
            <person name="Warren J."/>
            <person name="Zhang J."/>
            <person name="Zhao Z."/>
            <person name="Zhou C."/>
            <person name="Zhu D."/>
            <person name="Lee S."/>
            <person name="Bess C."/>
            <person name="Blankenburg K."/>
            <person name="Forbes L."/>
            <person name="Fu Q."/>
            <person name="Gubbala S."/>
            <person name="Hirani K."/>
            <person name="Jayaseelan J.C."/>
            <person name="Lara F."/>
            <person name="Munidasa M."/>
            <person name="Palculict T."/>
            <person name="Patil S."/>
            <person name="Pu L.-L."/>
            <person name="Saada N."/>
            <person name="Tang L."/>
            <person name="Weissenberger G."/>
            <person name="Zhu Y."/>
            <person name="Hemphill L."/>
            <person name="Shang Y."/>
            <person name="Youmans B."/>
            <person name="Ayvaz T."/>
            <person name="Ross M."/>
            <person name="Santibanez J."/>
            <person name="Aqrawi P."/>
            <person name="Gross S."/>
            <person name="Joshi V."/>
            <person name="Fowler G."/>
            <person name="Nazareth L."/>
            <person name="Reid J."/>
            <person name="Worley K."/>
            <person name="Petrosino J."/>
            <person name="Highlander S."/>
            <person name="Gibbs R."/>
        </authorList>
    </citation>
    <scope>NUCLEOTIDE SEQUENCE [LARGE SCALE GENOMIC DNA]</scope>
    <source>
        <strain evidence="12 13">DSM 10105</strain>
    </source>
</reference>
<keyword evidence="6 9" id="KW-0812">Transmembrane</keyword>
<feature type="transmembrane region" description="Helical" evidence="9">
    <location>
        <begin position="252"/>
        <end position="274"/>
    </location>
</feature>
<accession>E6K141</accession>
<evidence type="ECO:0000256" key="6">
    <source>
        <dbReference type="ARBA" id="ARBA00022692"/>
    </source>
</evidence>
<evidence type="ECO:0000313" key="12">
    <source>
        <dbReference type="EMBL" id="EFT83522.1"/>
    </source>
</evidence>
<dbReference type="Gene3D" id="1.10.3720.10">
    <property type="entry name" value="MetI-like"/>
    <property type="match status" value="1"/>
</dbReference>
<dbReference type="EMBL" id="AEON01000001">
    <property type="protein sequence ID" value="EFT83522.1"/>
    <property type="molecule type" value="Genomic_DNA"/>
</dbReference>
<evidence type="ECO:0000256" key="9">
    <source>
        <dbReference type="RuleBase" id="RU363032"/>
    </source>
</evidence>
<evidence type="ECO:0000256" key="1">
    <source>
        <dbReference type="ARBA" id="ARBA00004651"/>
    </source>
</evidence>
<evidence type="ECO:0000256" key="7">
    <source>
        <dbReference type="ARBA" id="ARBA00022989"/>
    </source>
</evidence>
<dbReference type="AlphaFoldDB" id="E6K141"/>
<evidence type="ECO:0000256" key="10">
    <source>
        <dbReference type="SAM" id="MobiDB-lite"/>
    </source>
</evidence>
<evidence type="ECO:0000256" key="5">
    <source>
        <dbReference type="ARBA" id="ARBA00022597"/>
    </source>
</evidence>
<gene>
    <name evidence="12" type="ORF">HMPREF0620_0527</name>
</gene>
<evidence type="ECO:0000256" key="2">
    <source>
        <dbReference type="ARBA" id="ARBA00009047"/>
    </source>
</evidence>
<keyword evidence="4" id="KW-1003">Cell membrane</keyword>
<feature type="domain" description="ABC transmembrane type-1" evidence="11">
    <location>
        <begin position="125"/>
        <end position="320"/>
    </location>
</feature>
<dbReference type="CDD" id="cd06261">
    <property type="entry name" value="TM_PBP2"/>
    <property type="match status" value="1"/>
</dbReference>